<dbReference type="RefSeq" id="WP_063376801.1">
    <property type="nucleotide sequence ID" value="NZ_AUXT01000150.1"/>
</dbReference>
<gene>
    <name evidence="1" type="ORF">N482_01405</name>
</gene>
<evidence type="ECO:0000313" key="1">
    <source>
        <dbReference type="EMBL" id="KZN47923.1"/>
    </source>
</evidence>
<dbReference type="EMBL" id="AUXT01000150">
    <property type="protein sequence ID" value="KZN47923.1"/>
    <property type="molecule type" value="Genomic_DNA"/>
</dbReference>
<evidence type="ECO:0000313" key="2">
    <source>
        <dbReference type="Proteomes" id="UP000076587"/>
    </source>
</evidence>
<reference evidence="1 2" key="1">
    <citation type="submission" date="2013-07" db="EMBL/GenBank/DDBJ databases">
        <title>Comparative Genomic and Metabolomic Analysis of Twelve Strains of Pseudoalteromonas luteoviolacea.</title>
        <authorList>
            <person name="Vynne N.G."/>
            <person name="Mansson M."/>
            <person name="Gram L."/>
        </authorList>
    </citation>
    <scope>NUCLEOTIDE SEQUENCE [LARGE SCALE GENOMIC DNA]</scope>
    <source>
        <strain evidence="1 2">NCIMB 1942</strain>
    </source>
</reference>
<accession>A0A162ADB3</accession>
<comment type="caution">
    <text evidence="1">The sequence shown here is derived from an EMBL/GenBank/DDBJ whole genome shotgun (WGS) entry which is preliminary data.</text>
</comment>
<name>A0A162ADB3_9GAMM</name>
<organism evidence="1 2">
    <name type="scientific">Pseudoalteromonas luteoviolacea NCIMB 1942</name>
    <dbReference type="NCBI Taxonomy" id="1365253"/>
    <lineage>
        <taxon>Bacteria</taxon>
        <taxon>Pseudomonadati</taxon>
        <taxon>Pseudomonadota</taxon>
        <taxon>Gammaproteobacteria</taxon>
        <taxon>Alteromonadales</taxon>
        <taxon>Pseudoalteromonadaceae</taxon>
        <taxon>Pseudoalteromonas</taxon>
    </lineage>
</organism>
<dbReference type="Proteomes" id="UP000076587">
    <property type="component" value="Unassembled WGS sequence"/>
</dbReference>
<dbReference type="OrthoDB" id="6314383at2"/>
<protein>
    <submittedName>
        <fullName evidence="1">Uncharacterized protein</fullName>
    </submittedName>
</protein>
<sequence length="63" mass="6853">MNLKLSKKSIKKLTADKNSLPLEATPQVGGAAHVSVVICNTDDICWTQRGDGQACQIYTHHCN</sequence>
<dbReference type="PATRIC" id="fig|1365253.3.peg.2071"/>
<proteinExistence type="predicted"/>
<dbReference type="AlphaFoldDB" id="A0A162ADB3"/>